<evidence type="ECO:0000313" key="2">
    <source>
        <dbReference type="EMBL" id="MFH4981806.1"/>
    </source>
</evidence>
<sequence>MCLPFLFLRVEEVVDRQVSGSSETSSGDTVIDKHCRFIEPNRLAKMPFCIESIYSKYCMCKTSGCNVDGAAMGENHQIKAKTSATVKGTSATFHAALLVIVILIIYSLTFCTKLYATFDTRTGLDELIDA</sequence>
<accession>A0ABD6EWD8</accession>
<protein>
    <submittedName>
        <fullName evidence="2">Uncharacterized protein</fullName>
    </submittedName>
</protein>
<dbReference type="EMBL" id="JBGFUD010007922">
    <property type="protein sequence ID" value="MFH4981806.1"/>
    <property type="molecule type" value="Genomic_DNA"/>
</dbReference>
<dbReference type="Proteomes" id="UP001608902">
    <property type="component" value="Unassembled WGS sequence"/>
</dbReference>
<keyword evidence="3" id="KW-1185">Reference proteome</keyword>
<feature type="transmembrane region" description="Helical" evidence="1">
    <location>
        <begin position="91"/>
        <end position="111"/>
    </location>
</feature>
<organism evidence="2 3">
    <name type="scientific">Gnathostoma spinigerum</name>
    <dbReference type="NCBI Taxonomy" id="75299"/>
    <lineage>
        <taxon>Eukaryota</taxon>
        <taxon>Metazoa</taxon>
        <taxon>Ecdysozoa</taxon>
        <taxon>Nematoda</taxon>
        <taxon>Chromadorea</taxon>
        <taxon>Rhabditida</taxon>
        <taxon>Spirurina</taxon>
        <taxon>Gnathostomatomorpha</taxon>
        <taxon>Gnathostomatoidea</taxon>
        <taxon>Gnathostomatidae</taxon>
        <taxon>Gnathostoma</taxon>
    </lineage>
</organism>
<evidence type="ECO:0000313" key="3">
    <source>
        <dbReference type="Proteomes" id="UP001608902"/>
    </source>
</evidence>
<reference evidence="2 3" key="1">
    <citation type="submission" date="2024-08" db="EMBL/GenBank/DDBJ databases">
        <title>Gnathostoma spinigerum genome.</title>
        <authorList>
            <person name="Gonzalez-Bertolin B."/>
            <person name="Monzon S."/>
            <person name="Zaballos A."/>
            <person name="Jimenez P."/>
            <person name="Dekumyoy P."/>
            <person name="Varona S."/>
            <person name="Cuesta I."/>
            <person name="Sumanam S."/>
            <person name="Adisakwattana P."/>
            <person name="Gasser R.B."/>
            <person name="Hernandez-Gonzalez A."/>
            <person name="Young N.D."/>
            <person name="Perteguer M.J."/>
        </authorList>
    </citation>
    <scope>NUCLEOTIDE SEQUENCE [LARGE SCALE GENOMIC DNA]</scope>
    <source>
        <strain evidence="2">AL3</strain>
        <tissue evidence="2">Liver</tissue>
    </source>
</reference>
<evidence type="ECO:0000256" key="1">
    <source>
        <dbReference type="SAM" id="Phobius"/>
    </source>
</evidence>
<keyword evidence="1" id="KW-0812">Transmembrane</keyword>
<gene>
    <name evidence="2" type="ORF">AB6A40_008515</name>
</gene>
<keyword evidence="1" id="KW-1133">Transmembrane helix</keyword>
<dbReference type="AlphaFoldDB" id="A0ABD6EWD8"/>
<name>A0ABD6EWD8_9BILA</name>
<comment type="caution">
    <text evidence="2">The sequence shown here is derived from an EMBL/GenBank/DDBJ whole genome shotgun (WGS) entry which is preliminary data.</text>
</comment>
<proteinExistence type="predicted"/>
<keyword evidence="1" id="KW-0472">Membrane</keyword>